<dbReference type="Pfam" id="PF13668">
    <property type="entry name" value="Ferritin_2"/>
    <property type="match status" value="1"/>
</dbReference>
<organism evidence="1 2">
    <name type="scientific">Flavobacterium omnivorum</name>
    <dbReference type="NCBI Taxonomy" id="178355"/>
    <lineage>
        <taxon>Bacteria</taxon>
        <taxon>Pseudomonadati</taxon>
        <taxon>Bacteroidota</taxon>
        <taxon>Flavobacteriia</taxon>
        <taxon>Flavobacteriales</taxon>
        <taxon>Flavobacteriaceae</taxon>
        <taxon>Flavobacterium</taxon>
    </lineage>
</organism>
<dbReference type="OrthoDB" id="954262at2"/>
<proteinExistence type="predicted"/>
<keyword evidence="2" id="KW-1185">Reference proteome</keyword>
<evidence type="ECO:0000313" key="1">
    <source>
        <dbReference type="EMBL" id="SDH64731.1"/>
    </source>
</evidence>
<reference evidence="2" key="1">
    <citation type="submission" date="2016-10" db="EMBL/GenBank/DDBJ databases">
        <authorList>
            <person name="Varghese N."/>
            <person name="Submissions S."/>
        </authorList>
    </citation>
    <scope>NUCLEOTIDE SEQUENCE [LARGE SCALE GENOMIC DNA]</scope>
    <source>
        <strain evidence="2">CGMCC 1.2747</strain>
    </source>
</reference>
<dbReference type="AlphaFoldDB" id="A0A1G8E4D7"/>
<evidence type="ECO:0000313" key="2">
    <source>
        <dbReference type="Proteomes" id="UP000199274"/>
    </source>
</evidence>
<dbReference type="EMBL" id="FNDB01000011">
    <property type="protein sequence ID" value="SDH64731.1"/>
    <property type="molecule type" value="Genomic_DNA"/>
</dbReference>
<dbReference type="RefSeq" id="WP_091257746.1">
    <property type="nucleotide sequence ID" value="NZ_FNDB01000011.1"/>
</dbReference>
<accession>A0A1G8E4D7</accession>
<sequence length="276" mass="28974">MNILKFLEPFTNENLMNGKGSRRDSFNLFGHLGKNAALAAVPFGLAGLTSSNAFAADISPTPATPIGALQLALTLEYLEKEFYIMGLASGVIPTGGREEKVFMQISAHETDHVTFLIAGLGGSGSANFVAKPTFDFTVGGAFDPFNATGIGKTAAYAQFLALAQAFEDTGVRAYKGQAANLISTPDLLTAALQIHSVEARHASEVRRLRGLKGWITGNERGAGMPAATQAVYDGEQVTTQVGYNTATLFGAAAGSEAYDEPLTTAETVTIANLFIV</sequence>
<name>A0A1G8E4D7_9FLAO</name>
<gene>
    <name evidence="1" type="ORF">SAMN04488062_11129</name>
</gene>
<protein>
    <submittedName>
        <fullName evidence="1">Ferritin-like domain-containing protein</fullName>
    </submittedName>
</protein>
<dbReference type="InterPro" id="IPR009078">
    <property type="entry name" value="Ferritin-like_SF"/>
</dbReference>
<dbReference type="Proteomes" id="UP000199274">
    <property type="component" value="Unassembled WGS sequence"/>
</dbReference>
<dbReference type="SUPFAM" id="SSF47240">
    <property type="entry name" value="Ferritin-like"/>
    <property type="match status" value="1"/>
</dbReference>
<dbReference type="STRING" id="178355.SAMN04488062_11129"/>